<proteinExistence type="predicted"/>
<gene>
    <name evidence="2" type="ORF">GMD66_03340</name>
</gene>
<dbReference type="Pfam" id="PF13470">
    <property type="entry name" value="PIN_3"/>
    <property type="match status" value="1"/>
</dbReference>
<dbReference type="InterPro" id="IPR002850">
    <property type="entry name" value="PIN_toxin-like"/>
</dbReference>
<evidence type="ECO:0000313" key="3">
    <source>
        <dbReference type="Proteomes" id="UP000437446"/>
    </source>
</evidence>
<sequence>MYVCKELIGEYKAVVQRPKLKKYIREKDVLDTLELMSLYCFCVDIEKPAVSPIRDVKDLYLLSLADTIPADYIISGDKDLLVLSKHNETRILDYNSFFLYYRIRYHS</sequence>
<accession>A0A7K1HAK3</accession>
<dbReference type="InterPro" id="IPR002716">
    <property type="entry name" value="PIN_dom"/>
</dbReference>
<reference evidence="2 3" key="1">
    <citation type="journal article" date="2019" name="Nat. Med.">
        <title>A library of human gut bacterial isolates paired with longitudinal multiomics data enables mechanistic microbiome research.</title>
        <authorList>
            <person name="Poyet M."/>
            <person name="Groussin M."/>
            <person name="Gibbons S.M."/>
            <person name="Avila-Pacheco J."/>
            <person name="Jiang X."/>
            <person name="Kearney S.M."/>
            <person name="Perrotta A.R."/>
            <person name="Berdy B."/>
            <person name="Zhao S."/>
            <person name="Lieberman T.D."/>
            <person name="Swanson P.K."/>
            <person name="Smith M."/>
            <person name="Roesemann S."/>
            <person name="Alexander J.E."/>
            <person name="Rich S.A."/>
            <person name="Livny J."/>
            <person name="Vlamakis H."/>
            <person name="Clish C."/>
            <person name="Bullock K."/>
            <person name="Deik A."/>
            <person name="Scott J."/>
            <person name="Pierce K.A."/>
            <person name="Xavier R.J."/>
            <person name="Alm E.J."/>
        </authorList>
    </citation>
    <scope>NUCLEOTIDE SEQUENCE [LARGE SCALE GENOMIC DNA]</scope>
    <source>
        <strain evidence="2 3">BIOML-A25</strain>
    </source>
</reference>
<dbReference type="RefSeq" id="WP_129943325.1">
    <property type="nucleotide sequence ID" value="NZ_RCYQ01000004.1"/>
</dbReference>
<comment type="caution">
    <text evidence="2">The sequence shown here is derived from an EMBL/GenBank/DDBJ whole genome shotgun (WGS) entry which is preliminary data.</text>
</comment>
<dbReference type="PANTHER" id="PTHR34610">
    <property type="entry name" value="SSL7007 PROTEIN"/>
    <property type="match status" value="1"/>
</dbReference>
<feature type="domain" description="PIN" evidence="1">
    <location>
        <begin position="2"/>
        <end position="79"/>
    </location>
</feature>
<protein>
    <submittedName>
        <fullName evidence="2">Putative toxin-antitoxin system toxin component, PIN family</fullName>
    </submittedName>
</protein>
<dbReference type="PANTHER" id="PTHR34610:SF4">
    <property type="entry name" value="SLL8027 PROTEIN"/>
    <property type="match status" value="1"/>
</dbReference>
<organism evidence="2 3">
    <name type="scientific">Parabacteroides merdae</name>
    <dbReference type="NCBI Taxonomy" id="46503"/>
    <lineage>
        <taxon>Bacteria</taxon>
        <taxon>Pseudomonadati</taxon>
        <taxon>Bacteroidota</taxon>
        <taxon>Bacteroidia</taxon>
        <taxon>Bacteroidales</taxon>
        <taxon>Tannerellaceae</taxon>
        <taxon>Parabacteroides</taxon>
    </lineage>
</organism>
<dbReference type="Proteomes" id="UP000437446">
    <property type="component" value="Unassembled WGS sequence"/>
</dbReference>
<evidence type="ECO:0000313" key="2">
    <source>
        <dbReference type="EMBL" id="MTU28270.1"/>
    </source>
</evidence>
<evidence type="ECO:0000259" key="1">
    <source>
        <dbReference type="Pfam" id="PF13470"/>
    </source>
</evidence>
<name>A0A7K1HAK3_9BACT</name>
<dbReference type="AlphaFoldDB" id="A0A7K1HAK3"/>
<dbReference type="EMBL" id="WNCR01000001">
    <property type="protein sequence ID" value="MTU28270.1"/>
    <property type="molecule type" value="Genomic_DNA"/>
</dbReference>
<dbReference type="NCBIfam" id="TIGR00305">
    <property type="entry name" value="putative toxin-antitoxin system toxin component, PIN family"/>
    <property type="match status" value="1"/>
</dbReference>